<name>A0A9D2UXT5_9ACTN</name>
<gene>
    <name evidence="4" type="ORF">K8U77_07485</name>
</gene>
<keyword evidence="2" id="KW-0175">Coiled coil</keyword>
<sequence length="431" mass="47334">MDNAMNVNPQPPSSPLNSPAPAAPSAPAANGTPDATPISTHTQASTPVTAPAPTLTLNPAMSSPSVATTAVQPVQASIAEQSANAQLDDSMLTDDEKRMVESFSQQIDVRDSALILQYGAGAQKKMADFSESALENVRTQDLGEVGNLISGVVTELRSFDATEEKGLFGFFKKGANKLESLRAKYDKAEQNVDKIVKALQGHQLKLMKDAATLDQMYELNLVYFKELTMYILAGKKKLAEVRSTELKELVERANATGRAEDAQAAQDLDAMCTRFEKKLSDLDLTRTIAMQTAPQIRLVQNNEVTMVEKIQTTIVNTIPLWKSQMVLALGIANSAEAVRAQNAVTNMTNELLKKNAEMLHSSTVEVARESERGIVDIETLKNTNETLIKTFDEVLQIQREGRQKRAEAEVEMRRMEAELKQKMLEIPRIDN</sequence>
<dbReference type="Pfam" id="PF05816">
    <property type="entry name" value="TelA"/>
    <property type="match status" value="1"/>
</dbReference>
<organism evidence="4 5">
    <name type="scientific">Slackia equolifaciens</name>
    <dbReference type="NCBI Taxonomy" id="498718"/>
    <lineage>
        <taxon>Bacteria</taxon>
        <taxon>Bacillati</taxon>
        <taxon>Actinomycetota</taxon>
        <taxon>Coriobacteriia</taxon>
        <taxon>Eggerthellales</taxon>
        <taxon>Eggerthellaceae</taxon>
        <taxon>Slackia</taxon>
    </lineage>
</organism>
<dbReference type="Proteomes" id="UP000786989">
    <property type="component" value="Unassembled WGS sequence"/>
</dbReference>
<reference evidence="4" key="1">
    <citation type="journal article" date="2021" name="PeerJ">
        <title>Extensive microbial diversity within the chicken gut microbiome revealed by metagenomics and culture.</title>
        <authorList>
            <person name="Gilroy R."/>
            <person name="Ravi A."/>
            <person name="Getino M."/>
            <person name="Pursley I."/>
            <person name="Horton D.L."/>
            <person name="Alikhan N.F."/>
            <person name="Baker D."/>
            <person name="Gharbi K."/>
            <person name="Hall N."/>
            <person name="Watson M."/>
            <person name="Adriaenssens E.M."/>
            <person name="Foster-Nyarko E."/>
            <person name="Jarju S."/>
            <person name="Secka A."/>
            <person name="Antonio M."/>
            <person name="Oren A."/>
            <person name="Chaudhuri R.R."/>
            <person name="La Ragione R."/>
            <person name="Hildebrand F."/>
            <person name="Pallen M.J."/>
        </authorList>
    </citation>
    <scope>NUCLEOTIDE SEQUENCE</scope>
    <source>
        <strain evidence="4">ChiGjej6B6-11269</strain>
    </source>
</reference>
<dbReference type="EMBL" id="DYWI01000139">
    <property type="protein sequence ID" value="HJF65935.1"/>
    <property type="molecule type" value="Genomic_DNA"/>
</dbReference>
<comment type="caution">
    <text evidence="4">The sequence shown here is derived from an EMBL/GenBank/DDBJ whole genome shotgun (WGS) entry which is preliminary data.</text>
</comment>
<dbReference type="AlphaFoldDB" id="A0A9D2UXT5"/>
<dbReference type="PIRSF" id="PIRSF026508">
    <property type="entry name" value="TelA"/>
    <property type="match status" value="1"/>
</dbReference>
<accession>A0A9D2UXT5</accession>
<feature type="coiled-coil region" evidence="2">
    <location>
        <begin position="171"/>
        <end position="205"/>
    </location>
</feature>
<dbReference type="PANTHER" id="PTHR38432:SF1">
    <property type="entry name" value="TELA-LIKE PROTEIN SAOUHSC_01408"/>
    <property type="match status" value="1"/>
</dbReference>
<feature type="coiled-coil region" evidence="2">
    <location>
        <begin position="398"/>
        <end position="425"/>
    </location>
</feature>
<protein>
    <submittedName>
        <fullName evidence="4">Toxic anion resistance protein</fullName>
    </submittedName>
</protein>
<reference evidence="4" key="2">
    <citation type="submission" date="2021-09" db="EMBL/GenBank/DDBJ databases">
        <authorList>
            <person name="Gilroy R."/>
        </authorList>
    </citation>
    <scope>NUCLEOTIDE SEQUENCE</scope>
    <source>
        <strain evidence="4">ChiGjej6B6-11269</strain>
    </source>
</reference>
<feature type="region of interest" description="Disordered" evidence="3">
    <location>
        <begin position="1"/>
        <end position="66"/>
    </location>
</feature>
<evidence type="ECO:0000256" key="1">
    <source>
        <dbReference type="ARBA" id="ARBA00005541"/>
    </source>
</evidence>
<comment type="similarity">
    <text evidence="1">Belongs to the TelA family.</text>
</comment>
<evidence type="ECO:0000256" key="3">
    <source>
        <dbReference type="SAM" id="MobiDB-lite"/>
    </source>
</evidence>
<evidence type="ECO:0000313" key="5">
    <source>
        <dbReference type="Proteomes" id="UP000786989"/>
    </source>
</evidence>
<dbReference type="InterPro" id="IPR008863">
    <property type="entry name" value="Toxic_anion-R_TelA"/>
</dbReference>
<evidence type="ECO:0000313" key="4">
    <source>
        <dbReference type="EMBL" id="HJF65935.1"/>
    </source>
</evidence>
<evidence type="ECO:0000256" key="2">
    <source>
        <dbReference type="SAM" id="Coils"/>
    </source>
</evidence>
<proteinExistence type="inferred from homology"/>
<dbReference type="PANTHER" id="PTHR38432">
    <property type="entry name" value="TELA-LIKE PROTEIN SAOUHSC_01408"/>
    <property type="match status" value="1"/>
</dbReference>
<feature type="compositionally biased region" description="Low complexity" evidence="3">
    <location>
        <begin position="15"/>
        <end position="30"/>
    </location>
</feature>
<feature type="compositionally biased region" description="Low complexity" evidence="3">
    <location>
        <begin position="44"/>
        <end position="60"/>
    </location>
</feature>